<accession>A0AAD5RST4</accession>
<dbReference type="PANTHER" id="PTHR42760">
    <property type="entry name" value="SHORT-CHAIN DEHYDROGENASES/REDUCTASES FAMILY MEMBER"/>
    <property type="match status" value="1"/>
</dbReference>
<protein>
    <submittedName>
        <fullName evidence="3">3-oxoacyl-[acyl-carrier-protein] reductase FabG</fullName>
    </submittedName>
</protein>
<dbReference type="AlphaFoldDB" id="A0AAD5RST4"/>
<dbReference type="GO" id="GO:0006633">
    <property type="term" value="P:fatty acid biosynthetic process"/>
    <property type="evidence" value="ECO:0007669"/>
    <property type="project" value="TreeGrafter"/>
</dbReference>
<reference evidence="3" key="1">
    <citation type="submission" date="2022-07" db="EMBL/GenBank/DDBJ databases">
        <title>Draft genome sequence of Zalerion maritima ATCC 34329, a (micro)plastics degrading marine fungus.</title>
        <authorList>
            <person name="Paco A."/>
            <person name="Goncalves M.F.M."/>
            <person name="Rocha-Santos T.A.P."/>
            <person name="Alves A."/>
        </authorList>
    </citation>
    <scope>NUCLEOTIDE SEQUENCE</scope>
    <source>
        <strain evidence="3">ATCC 34329</strain>
    </source>
</reference>
<dbReference type="GO" id="GO:0016616">
    <property type="term" value="F:oxidoreductase activity, acting on the CH-OH group of donors, NAD or NADP as acceptor"/>
    <property type="evidence" value="ECO:0007669"/>
    <property type="project" value="TreeGrafter"/>
</dbReference>
<dbReference type="InterPro" id="IPR036291">
    <property type="entry name" value="NAD(P)-bd_dom_sf"/>
</dbReference>
<evidence type="ECO:0000256" key="2">
    <source>
        <dbReference type="SAM" id="MobiDB-lite"/>
    </source>
</evidence>
<dbReference type="GO" id="GO:0048038">
    <property type="term" value="F:quinone binding"/>
    <property type="evidence" value="ECO:0007669"/>
    <property type="project" value="TreeGrafter"/>
</dbReference>
<dbReference type="Gene3D" id="3.40.50.720">
    <property type="entry name" value="NAD(P)-binding Rossmann-like Domain"/>
    <property type="match status" value="1"/>
</dbReference>
<proteinExistence type="inferred from homology"/>
<keyword evidence="4" id="KW-1185">Reference proteome</keyword>
<feature type="region of interest" description="Disordered" evidence="2">
    <location>
        <begin position="161"/>
        <end position="182"/>
    </location>
</feature>
<dbReference type="InterPro" id="IPR002347">
    <property type="entry name" value="SDR_fam"/>
</dbReference>
<sequence>MAVPCDNNISCRLCLITGASGGVGRAVAKDLYAQGCGLALTYLNNEEGIEGLVSELDSLWLSLHPPRRALSSTALTAAVAEVSDEGVGALSLGSGPTKSPPKISIHQADVSSPKDLTRVMSELSDYHGKQGPDMLVSCASFHPSDRPKILDELDAVIRTADEDHPSSASPADPAAEQHEPDDLSTLETEIDAGADEWKETMSVNLRSNFILARLVLPHMLSRKWGRIVFITGGEHESIHYQASKAGLAGFMRHLSNRVVSDGVTVNSVSPVFIRETGMLPKDLTETQLREFERMIPAGRLGTPDEVANVVGMFLRTGFMTGQSVVLAGGIRYVG</sequence>
<evidence type="ECO:0000313" key="3">
    <source>
        <dbReference type="EMBL" id="KAJ2903400.1"/>
    </source>
</evidence>
<dbReference type="Pfam" id="PF13561">
    <property type="entry name" value="adh_short_C2"/>
    <property type="match status" value="1"/>
</dbReference>
<dbReference type="PRINTS" id="PR00081">
    <property type="entry name" value="GDHRDH"/>
</dbReference>
<name>A0AAD5RST4_9PEZI</name>
<dbReference type="EMBL" id="JAKWBI020000082">
    <property type="protein sequence ID" value="KAJ2903400.1"/>
    <property type="molecule type" value="Genomic_DNA"/>
</dbReference>
<dbReference type="Proteomes" id="UP001201980">
    <property type="component" value="Unassembled WGS sequence"/>
</dbReference>
<dbReference type="SUPFAM" id="SSF51735">
    <property type="entry name" value="NAD(P)-binding Rossmann-fold domains"/>
    <property type="match status" value="1"/>
</dbReference>
<comment type="caution">
    <text evidence="3">The sequence shown here is derived from an EMBL/GenBank/DDBJ whole genome shotgun (WGS) entry which is preliminary data.</text>
</comment>
<evidence type="ECO:0000313" key="4">
    <source>
        <dbReference type="Proteomes" id="UP001201980"/>
    </source>
</evidence>
<gene>
    <name evidence="3" type="ORF">MKZ38_009977</name>
</gene>
<organism evidence="3 4">
    <name type="scientific">Zalerion maritima</name>
    <dbReference type="NCBI Taxonomy" id="339359"/>
    <lineage>
        <taxon>Eukaryota</taxon>
        <taxon>Fungi</taxon>
        <taxon>Dikarya</taxon>
        <taxon>Ascomycota</taxon>
        <taxon>Pezizomycotina</taxon>
        <taxon>Sordariomycetes</taxon>
        <taxon>Lulworthiomycetidae</taxon>
        <taxon>Lulworthiales</taxon>
        <taxon>Lulworthiaceae</taxon>
        <taxon>Zalerion</taxon>
    </lineage>
</organism>
<evidence type="ECO:0000256" key="1">
    <source>
        <dbReference type="ARBA" id="ARBA00006484"/>
    </source>
</evidence>
<comment type="similarity">
    <text evidence="1">Belongs to the short-chain dehydrogenases/reductases (SDR) family.</text>
</comment>
<dbReference type="PANTHER" id="PTHR42760:SF127">
    <property type="entry name" value="3-KETOACYL-ACYL CARRIER PROTEIN REDUCTASE-RELATED"/>
    <property type="match status" value="1"/>
</dbReference>